<feature type="region of interest" description="Disordered" evidence="1">
    <location>
        <begin position="48"/>
        <end position="67"/>
    </location>
</feature>
<accession>A0A6G0WIT2</accession>
<dbReference type="EMBL" id="VJMJ01000202">
    <property type="protein sequence ID" value="KAF0727112.1"/>
    <property type="molecule type" value="Genomic_DNA"/>
</dbReference>
<sequence>MAKPCRVERCRRYSKTDGLCLYHSRDAAAKIQEQQKLQQIQQQQQQQQSNQQQQQQQQQQKDPAHHRRWVAITKVRYHHTGWIKCLVPQCPSEAKRHFALCAAHEQSVVCVHERTRQYLTPDAAPVERVATTCEAQEMAKRPRMDSDSRTRVPLHTQIALEL</sequence>
<comment type="caution">
    <text evidence="2">The sequence shown here is derived from an EMBL/GenBank/DDBJ whole genome shotgun (WGS) entry which is preliminary data.</text>
</comment>
<keyword evidence="3" id="KW-1185">Reference proteome</keyword>
<evidence type="ECO:0000313" key="3">
    <source>
        <dbReference type="Proteomes" id="UP000481153"/>
    </source>
</evidence>
<proteinExistence type="predicted"/>
<gene>
    <name evidence="2" type="ORF">Ae201684_014848</name>
</gene>
<dbReference type="AlphaFoldDB" id="A0A6G0WIT2"/>
<organism evidence="2 3">
    <name type="scientific">Aphanomyces euteiches</name>
    <dbReference type="NCBI Taxonomy" id="100861"/>
    <lineage>
        <taxon>Eukaryota</taxon>
        <taxon>Sar</taxon>
        <taxon>Stramenopiles</taxon>
        <taxon>Oomycota</taxon>
        <taxon>Saprolegniomycetes</taxon>
        <taxon>Saprolegniales</taxon>
        <taxon>Verrucalvaceae</taxon>
        <taxon>Aphanomyces</taxon>
    </lineage>
</organism>
<protein>
    <submittedName>
        <fullName evidence="2">Uncharacterized protein</fullName>
    </submittedName>
</protein>
<dbReference type="VEuPathDB" id="FungiDB:AeMF1_011524"/>
<evidence type="ECO:0000313" key="2">
    <source>
        <dbReference type="EMBL" id="KAF0727112.1"/>
    </source>
</evidence>
<evidence type="ECO:0000256" key="1">
    <source>
        <dbReference type="SAM" id="MobiDB-lite"/>
    </source>
</evidence>
<name>A0A6G0WIT2_9STRA</name>
<feature type="compositionally biased region" description="Low complexity" evidence="1">
    <location>
        <begin position="48"/>
        <end position="60"/>
    </location>
</feature>
<reference evidence="2 3" key="1">
    <citation type="submission" date="2019-07" db="EMBL/GenBank/DDBJ databases">
        <title>Genomics analysis of Aphanomyces spp. identifies a new class of oomycete effector associated with host adaptation.</title>
        <authorList>
            <person name="Gaulin E."/>
        </authorList>
    </citation>
    <scope>NUCLEOTIDE SEQUENCE [LARGE SCALE GENOMIC DNA]</scope>
    <source>
        <strain evidence="2 3">ATCC 201684</strain>
    </source>
</reference>
<dbReference type="Proteomes" id="UP000481153">
    <property type="component" value="Unassembled WGS sequence"/>
</dbReference>